<sequence>MTTLIAFSGSLRADSFNTRILKALPALAPEGTKIALFDIAELPMYNQDLDADTVPPIVEALRAAIAEADGVIIAGPEYSGSYSGATKNLIDWASRPFMKGPIIGKRSMVIGATPGPGGGTRVVEATSALLTALGGTVVGRANAAAIHEKIAPDAHVITDEEFAQQLRDGLAAF</sequence>
<name>A0A094Q0W7_9ZZZZ</name>
<dbReference type="Gene3D" id="3.40.50.360">
    <property type="match status" value="1"/>
</dbReference>
<feature type="domain" description="NADPH-dependent FMN reductase-like" evidence="1">
    <location>
        <begin position="3"/>
        <end position="144"/>
    </location>
</feature>
<dbReference type="InterPro" id="IPR050712">
    <property type="entry name" value="NAD(P)H-dep_reductase"/>
</dbReference>
<dbReference type="EMBL" id="JNSL01000071">
    <property type="protein sequence ID" value="KGA16982.1"/>
    <property type="molecule type" value="Genomic_DNA"/>
</dbReference>
<protein>
    <recommendedName>
        <fullName evidence="1">NADPH-dependent FMN reductase-like domain-containing protein</fullName>
    </recommendedName>
</protein>
<proteinExistence type="predicted"/>
<dbReference type="GO" id="GO:0016491">
    <property type="term" value="F:oxidoreductase activity"/>
    <property type="evidence" value="ECO:0007669"/>
    <property type="project" value="InterPro"/>
</dbReference>
<dbReference type="Pfam" id="PF03358">
    <property type="entry name" value="FMN_red"/>
    <property type="match status" value="1"/>
</dbReference>
<comment type="caution">
    <text evidence="2">The sequence shown here is derived from an EMBL/GenBank/DDBJ whole genome shotgun (WGS) entry which is preliminary data.</text>
</comment>
<gene>
    <name evidence="2" type="ORF">GM51_11380</name>
</gene>
<dbReference type="GO" id="GO:0005829">
    <property type="term" value="C:cytosol"/>
    <property type="evidence" value="ECO:0007669"/>
    <property type="project" value="TreeGrafter"/>
</dbReference>
<evidence type="ECO:0000313" key="2">
    <source>
        <dbReference type="EMBL" id="KGA16982.1"/>
    </source>
</evidence>
<dbReference type="PANTHER" id="PTHR30543">
    <property type="entry name" value="CHROMATE REDUCTASE"/>
    <property type="match status" value="1"/>
</dbReference>
<dbReference type="GO" id="GO:0010181">
    <property type="term" value="F:FMN binding"/>
    <property type="evidence" value="ECO:0007669"/>
    <property type="project" value="TreeGrafter"/>
</dbReference>
<dbReference type="SUPFAM" id="SSF52218">
    <property type="entry name" value="Flavoproteins"/>
    <property type="match status" value="1"/>
</dbReference>
<dbReference type="AlphaFoldDB" id="A0A094Q0W7"/>
<accession>A0A094Q0W7</accession>
<dbReference type="PANTHER" id="PTHR30543:SF21">
    <property type="entry name" value="NAD(P)H-DEPENDENT FMN REDUCTASE LOT6"/>
    <property type="match status" value="1"/>
</dbReference>
<organism evidence="2">
    <name type="scientific">freshwater metagenome</name>
    <dbReference type="NCBI Taxonomy" id="449393"/>
    <lineage>
        <taxon>unclassified sequences</taxon>
        <taxon>metagenomes</taxon>
        <taxon>ecological metagenomes</taxon>
    </lineage>
</organism>
<evidence type="ECO:0000259" key="1">
    <source>
        <dbReference type="Pfam" id="PF03358"/>
    </source>
</evidence>
<dbReference type="InterPro" id="IPR005025">
    <property type="entry name" value="FMN_Rdtase-like_dom"/>
</dbReference>
<dbReference type="InterPro" id="IPR029039">
    <property type="entry name" value="Flavoprotein-like_sf"/>
</dbReference>
<reference evidence="2" key="1">
    <citation type="submission" date="2014-06" db="EMBL/GenBank/DDBJ databases">
        <title>Key roles for freshwater Actinobacteria revealed by deep metagenomic sequencing.</title>
        <authorList>
            <person name="Ghai R."/>
            <person name="Mizuno C.M."/>
            <person name="Picazo A."/>
            <person name="Camacho A."/>
            <person name="Rodriguez-Valera F."/>
        </authorList>
    </citation>
    <scope>NUCLEOTIDE SEQUENCE</scope>
</reference>